<evidence type="ECO:0000256" key="3">
    <source>
        <dbReference type="PIRSR" id="PIRSR601765-1"/>
    </source>
</evidence>
<evidence type="ECO:0000256" key="1">
    <source>
        <dbReference type="ARBA" id="ARBA00006217"/>
    </source>
</evidence>
<dbReference type="SUPFAM" id="SSF53056">
    <property type="entry name" value="beta-carbonic anhydrase, cab"/>
    <property type="match status" value="1"/>
</dbReference>
<keyword evidence="3" id="KW-0479">Metal-binding</keyword>
<protein>
    <recommendedName>
        <fullName evidence="6">Carbonic anhydrase</fullName>
    </recommendedName>
</protein>
<dbReference type="Pfam" id="PF00484">
    <property type="entry name" value="Pro_CA"/>
    <property type="match status" value="1"/>
</dbReference>
<dbReference type="RefSeq" id="WP_058748621.1">
    <property type="nucleotide sequence ID" value="NZ_LDRC01000006.1"/>
</dbReference>
<sequence>MPDRAASTPSDALRLLVEGNARFAADKRRTGRIDPDRRGELTGSQAPFATVLGCSDSRVPFEHVFDAGIGDLFAIRNAGQIVDDVVLGSIEFAVVALGTPLVVVLRHTKCGAVAAARSGEPVPAPHLQALVDAIAPSVEQVRATDAELPQEAVGAAHLEATLRQVIERSGVVSDAIAEGRLAVVGATYDLGTGEVSVDTVVGEA</sequence>
<dbReference type="PATRIC" id="fig|465820.4.peg.2557"/>
<dbReference type="Proteomes" id="UP000072763">
    <property type="component" value="Unassembled WGS sequence"/>
</dbReference>
<comment type="similarity">
    <text evidence="1">Belongs to the beta-class carbonic anhydrase family.</text>
</comment>
<comment type="caution">
    <text evidence="4">The sequence shown here is derived from an EMBL/GenBank/DDBJ whole genome shotgun (WGS) entry which is preliminary data.</text>
</comment>
<keyword evidence="3" id="KW-0862">Zinc</keyword>
<accession>A0A147DV17</accession>
<dbReference type="Gene3D" id="3.40.1050.10">
    <property type="entry name" value="Carbonic anhydrase"/>
    <property type="match status" value="1"/>
</dbReference>
<dbReference type="SMART" id="SM00947">
    <property type="entry name" value="Pro_CA"/>
    <property type="match status" value="1"/>
</dbReference>
<evidence type="ECO:0000313" key="4">
    <source>
        <dbReference type="EMBL" id="KTR54130.1"/>
    </source>
</evidence>
<feature type="binding site" evidence="3">
    <location>
        <position position="110"/>
    </location>
    <ligand>
        <name>Zn(2+)</name>
        <dbReference type="ChEBI" id="CHEBI:29105"/>
    </ligand>
</feature>
<dbReference type="PANTHER" id="PTHR11002:SF79">
    <property type="entry name" value="CARBONIC ANHYDRASE 2"/>
    <property type="match status" value="1"/>
</dbReference>
<reference evidence="4 5" key="1">
    <citation type="journal article" date="2016" name="Front. Microbiol.">
        <title>Genomic Resource of Rice Seed Associated Bacteria.</title>
        <authorList>
            <person name="Midha S."/>
            <person name="Bansal K."/>
            <person name="Sharma S."/>
            <person name="Kumar N."/>
            <person name="Patil P.P."/>
            <person name="Chaudhry V."/>
            <person name="Patil P.B."/>
        </authorList>
    </citation>
    <scope>NUCLEOTIDE SEQUENCE [LARGE SCALE GENOMIC DNA]</scope>
    <source>
        <strain evidence="4 5">NS359</strain>
    </source>
</reference>
<dbReference type="GO" id="GO:0008270">
    <property type="term" value="F:zinc ion binding"/>
    <property type="evidence" value="ECO:0007669"/>
    <property type="project" value="InterPro"/>
</dbReference>
<comment type="function">
    <text evidence="2">Catalyzes the reversible hydration of carbon dioxide to form bicarbonate.</text>
</comment>
<name>A0A147DV17_9MICO</name>
<feature type="binding site" evidence="3">
    <location>
        <position position="54"/>
    </location>
    <ligand>
        <name>Zn(2+)</name>
        <dbReference type="ChEBI" id="CHEBI:29105"/>
    </ligand>
</feature>
<dbReference type="GO" id="GO:0004089">
    <property type="term" value="F:carbonate dehydratase activity"/>
    <property type="evidence" value="ECO:0007669"/>
    <property type="project" value="InterPro"/>
</dbReference>
<dbReference type="PANTHER" id="PTHR11002">
    <property type="entry name" value="CARBONIC ANHYDRASE"/>
    <property type="match status" value="1"/>
</dbReference>
<feature type="binding site" evidence="3">
    <location>
        <position position="107"/>
    </location>
    <ligand>
        <name>Zn(2+)</name>
        <dbReference type="ChEBI" id="CHEBI:29105"/>
    </ligand>
</feature>
<evidence type="ECO:0000256" key="2">
    <source>
        <dbReference type="ARBA" id="ARBA00024993"/>
    </source>
</evidence>
<evidence type="ECO:0008006" key="6">
    <source>
        <dbReference type="Google" id="ProtNLM"/>
    </source>
</evidence>
<dbReference type="AlphaFoldDB" id="A0A147DV17"/>
<dbReference type="InterPro" id="IPR036874">
    <property type="entry name" value="Carbonic_anhydrase_sf"/>
</dbReference>
<dbReference type="InterPro" id="IPR001765">
    <property type="entry name" value="Carbonic_anhydrase"/>
</dbReference>
<evidence type="ECO:0000313" key="5">
    <source>
        <dbReference type="Proteomes" id="UP000072763"/>
    </source>
</evidence>
<feature type="binding site" evidence="3">
    <location>
        <position position="56"/>
    </location>
    <ligand>
        <name>Zn(2+)</name>
        <dbReference type="ChEBI" id="CHEBI:29105"/>
    </ligand>
</feature>
<organism evidence="4 5">
    <name type="scientific">Curtobacterium oceanosedimentum</name>
    <dbReference type="NCBI Taxonomy" id="465820"/>
    <lineage>
        <taxon>Bacteria</taxon>
        <taxon>Bacillati</taxon>
        <taxon>Actinomycetota</taxon>
        <taxon>Actinomycetes</taxon>
        <taxon>Micrococcales</taxon>
        <taxon>Microbacteriaceae</taxon>
        <taxon>Curtobacterium</taxon>
    </lineage>
</organism>
<gene>
    <name evidence="4" type="ORF">NS359_00955</name>
</gene>
<dbReference type="STRING" id="465820.NS263_04490"/>
<dbReference type="EMBL" id="LDRC01000006">
    <property type="protein sequence ID" value="KTR54130.1"/>
    <property type="molecule type" value="Genomic_DNA"/>
</dbReference>
<dbReference type="OrthoDB" id="9797527at2"/>
<proteinExistence type="inferred from homology"/>
<comment type="cofactor">
    <cofactor evidence="3">
        <name>Zn(2+)</name>
        <dbReference type="ChEBI" id="CHEBI:29105"/>
    </cofactor>
    <text evidence="3">Binds 1 zinc ion per subunit.</text>
</comment>